<evidence type="ECO:0000256" key="1">
    <source>
        <dbReference type="SAM" id="MobiDB-lite"/>
    </source>
</evidence>
<gene>
    <name evidence="4" type="ORF">Aco04nite_13690</name>
</gene>
<dbReference type="PANTHER" id="PTHR36933:SF1">
    <property type="entry name" value="SLL0788 PROTEIN"/>
    <property type="match status" value="1"/>
</dbReference>
<dbReference type="EMBL" id="BOQP01000006">
    <property type="protein sequence ID" value="GIM69093.1"/>
    <property type="molecule type" value="Genomic_DNA"/>
</dbReference>
<dbReference type="InterPro" id="IPR012347">
    <property type="entry name" value="Ferritin-like"/>
</dbReference>
<dbReference type="Proteomes" id="UP000680865">
    <property type="component" value="Unassembled WGS sequence"/>
</dbReference>
<keyword evidence="5" id="KW-1185">Reference proteome</keyword>
<dbReference type="Pfam" id="PF03713">
    <property type="entry name" value="DUF305"/>
    <property type="match status" value="1"/>
</dbReference>
<feature type="region of interest" description="Disordered" evidence="1">
    <location>
        <begin position="1"/>
        <end position="21"/>
    </location>
</feature>
<accession>A0A919SB59</accession>
<name>A0A919SB59_9ACTN</name>
<reference evidence="4" key="1">
    <citation type="submission" date="2021-03" db="EMBL/GenBank/DDBJ databases">
        <title>Whole genome shotgun sequence of Actinoplanes consettensis NBRC 14913.</title>
        <authorList>
            <person name="Komaki H."/>
            <person name="Tamura T."/>
        </authorList>
    </citation>
    <scope>NUCLEOTIDE SEQUENCE</scope>
    <source>
        <strain evidence="4">NBRC 14913</strain>
    </source>
</reference>
<dbReference type="AlphaFoldDB" id="A0A919SB59"/>
<sequence length="224" mass="23935">MTVSTDPDAAAQAAAPVNGSAPDRTRRFGPLWLTAVLVFGLLVGAAGGILIPRLYGTPKDTSAEAGFLRDMSTHHAQAVEMAMIAHANSTDPAVVTLAGDIALTQHGQINYMQAWLRDWNLSPTGSEAPMAWMPDSAGAVQNGLMPGMATPEQLAKLRTAASPDLDIQFLTLMRQHHLGGIHMAQAILDQSDNKDVTWLAQTMVASQQGEITLIDDMLKKLQTK</sequence>
<dbReference type="InterPro" id="IPR005183">
    <property type="entry name" value="DUF305_CopM-like"/>
</dbReference>
<evidence type="ECO:0000256" key="2">
    <source>
        <dbReference type="SAM" id="Phobius"/>
    </source>
</evidence>
<evidence type="ECO:0000259" key="3">
    <source>
        <dbReference type="Pfam" id="PF03713"/>
    </source>
</evidence>
<dbReference type="PANTHER" id="PTHR36933">
    <property type="entry name" value="SLL0788 PROTEIN"/>
    <property type="match status" value="1"/>
</dbReference>
<evidence type="ECO:0000313" key="5">
    <source>
        <dbReference type="Proteomes" id="UP000680865"/>
    </source>
</evidence>
<keyword evidence="2" id="KW-0472">Membrane</keyword>
<proteinExistence type="predicted"/>
<organism evidence="4 5">
    <name type="scientific">Winogradskya consettensis</name>
    <dbReference type="NCBI Taxonomy" id="113560"/>
    <lineage>
        <taxon>Bacteria</taxon>
        <taxon>Bacillati</taxon>
        <taxon>Actinomycetota</taxon>
        <taxon>Actinomycetes</taxon>
        <taxon>Micromonosporales</taxon>
        <taxon>Micromonosporaceae</taxon>
        <taxon>Winogradskya</taxon>
    </lineage>
</organism>
<dbReference type="Gene3D" id="1.20.1260.10">
    <property type="match status" value="1"/>
</dbReference>
<keyword evidence="2" id="KW-0812">Transmembrane</keyword>
<keyword evidence="2" id="KW-1133">Transmembrane helix</keyword>
<protein>
    <submittedName>
        <fullName evidence="4">DUF305 domain-containing protein</fullName>
    </submittedName>
</protein>
<evidence type="ECO:0000313" key="4">
    <source>
        <dbReference type="EMBL" id="GIM69093.1"/>
    </source>
</evidence>
<dbReference type="RefSeq" id="WP_212996315.1">
    <property type="nucleotide sequence ID" value="NZ_BAAATW010000001.1"/>
</dbReference>
<feature type="transmembrane region" description="Helical" evidence="2">
    <location>
        <begin position="31"/>
        <end position="51"/>
    </location>
</feature>
<comment type="caution">
    <text evidence="4">The sequence shown here is derived from an EMBL/GenBank/DDBJ whole genome shotgun (WGS) entry which is preliminary data.</text>
</comment>
<feature type="domain" description="DUF305" evidence="3">
    <location>
        <begin position="64"/>
        <end position="218"/>
    </location>
</feature>